<gene>
    <name evidence="3" type="ORF">DPMN_155930</name>
</gene>
<feature type="transmembrane region" description="Helical" evidence="2">
    <location>
        <begin position="204"/>
        <end position="229"/>
    </location>
</feature>
<dbReference type="EMBL" id="JAIWYP010000007">
    <property type="protein sequence ID" value="KAH3802257.1"/>
    <property type="molecule type" value="Genomic_DNA"/>
</dbReference>
<reference evidence="3" key="1">
    <citation type="journal article" date="2019" name="bioRxiv">
        <title>The Genome of the Zebra Mussel, Dreissena polymorpha: A Resource for Invasive Species Research.</title>
        <authorList>
            <person name="McCartney M.A."/>
            <person name="Auch B."/>
            <person name="Kono T."/>
            <person name="Mallez S."/>
            <person name="Zhang Y."/>
            <person name="Obille A."/>
            <person name="Becker A."/>
            <person name="Abrahante J.E."/>
            <person name="Garbe J."/>
            <person name="Badalamenti J.P."/>
            <person name="Herman A."/>
            <person name="Mangelson H."/>
            <person name="Liachko I."/>
            <person name="Sullivan S."/>
            <person name="Sone E.D."/>
            <person name="Koren S."/>
            <person name="Silverstein K.A.T."/>
            <person name="Beckman K.B."/>
            <person name="Gohl D.M."/>
        </authorList>
    </citation>
    <scope>NUCLEOTIDE SEQUENCE</scope>
    <source>
        <strain evidence="3">Duluth1</strain>
        <tissue evidence="3">Whole animal</tissue>
    </source>
</reference>
<sequence length="721" mass="80408">MIGEVYSTDVSTQFCNQSTETQPNPCCLCPANTSCDLTCPREWKKIRGNKVQCPNQTMNPDKFNISTEYDYMFNSTEYHDADYYNVEYEYANFGDMSPGDSESPQTQNGTFTLSKNTYILYCVAECPVRTFYEHRDLKCHPCDPSCKACDGPNATGCTACEFKTDDGCMKECPPGWEPILDRKGRRRGTVCKIRVSDVGWKPQTAVIVGAAVTVGAFIVVGVAIAVWWLKLCDRGRTGNCSKVQTQNKRSKPNRYVRGKNDFDASGFTDERQPFTGNTEDANYHLYNEIEDKIKEVKYDYADAKCVVEQKKPVESEEGYEPIEGDFQDVTHDIHVDEDIYEEMGVSRTSKSPTPRAGQEPYLTHVAESAVINIGKTELGVSTAPDISKSDNDRTCVDENTINTAGNLSNEPLTIDDVCNTAAYRTEDYLVPISRTAKDASTIGAIDNINSNVDVTQIKTEQTREGIMDDGNECAFYTIATDNKGGLTDSVAAAGGESDSAKKLHFHMMGLQHASNKNETKRGNSRSNDITGRKPKLKPKPLPKAYIQPIVASEIGVEQAVKPVSERVPEKSTDFDVISKLRHIKPVPLPRKQMKSSDGTVNDDKQMTKQDYVPGKKAIPKYLSDFNENDTIKAQSCKYEFPEKPDTALSDVFKDKVQQTGHYTDVLSVDDLKDASKYNRVNEEPSSEMDLTEMSSPKLVSLSFSEEEIKEILGETKKIFFE</sequence>
<accession>A0A9D4FPR4</accession>
<dbReference type="Gene3D" id="2.10.220.10">
    <property type="entry name" value="Hormone Receptor, Insulin-like Growth Factor Receptor 1, Chain A, domain 2"/>
    <property type="match status" value="1"/>
</dbReference>
<evidence type="ECO:0000256" key="2">
    <source>
        <dbReference type="SAM" id="Phobius"/>
    </source>
</evidence>
<name>A0A9D4FPR4_DREPO</name>
<dbReference type="Proteomes" id="UP000828390">
    <property type="component" value="Unassembled WGS sequence"/>
</dbReference>
<evidence type="ECO:0000256" key="1">
    <source>
        <dbReference type="SAM" id="MobiDB-lite"/>
    </source>
</evidence>
<feature type="region of interest" description="Disordered" evidence="1">
    <location>
        <begin position="251"/>
        <end position="274"/>
    </location>
</feature>
<comment type="caution">
    <text evidence="3">The sequence shown here is derived from an EMBL/GenBank/DDBJ whole genome shotgun (WGS) entry which is preliminary data.</text>
</comment>
<proteinExistence type="predicted"/>
<evidence type="ECO:0000313" key="3">
    <source>
        <dbReference type="EMBL" id="KAH3802257.1"/>
    </source>
</evidence>
<dbReference type="InterPro" id="IPR009030">
    <property type="entry name" value="Growth_fac_rcpt_cys_sf"/>
</dbReference>
<feature type="region of interest" description="Disordered" evidence="1">
    <location>
        <begin position="512"/>
        <end position="540"/>
    </location>
</feature>
<keyword evidence="2" id="KW-0472">Membrane</keyword>
<protein>
    <submittedName>
        <fullName evidence="3">Uncharacterized protein</fullName>
    </submittedName>
</protein>
<evidence type="ECO:0000313" key="4">
    <source>
        <dbReference type="Proteomes" id="UP000828390"/>
    </source>
</evidence>
<dbReference type="CDD" id="cd00064">
    <property type="entry name" value="FU"/>
    <property type="match status" value="1"/>
</dbReference>
<organism evidence="3 4">
    <name type="scientific">Dreissena polymorpha</name>
    <name type="common">Zebra mussel</name>
    <name type="synonym">Mytilus polymorpha</name>
    <dbReference type="NCBI Taxonomy" id="45954"/>
    <lineage>
        <taxon>Eukaryota</taxon>
        <taxon>Metazoa</taxon>
        <taxon>Spiralia</taxon>
        <taxon>Lophotrochozoa</taxon>
        <taxon>Mollusca</taxon>
        <taxon>Bivalvia</taxon>
        <taxon>Autobranchia</taxon>
        <taxon>Heteroconchia</taxon>
        <taxon>Euheterodonta</taxon>
        <taxon>Imparidentia</taxon>
        <taxon>Neoheterodontei</taxon>
        <taxon>Myida</taxon>
        <taxon>Dreissenoidea</taxon>
        <taxon>Dreissenidae</taxon>
        <taxon>Dreissena</taxon>
    </lineage>
</organism>
<dbReference type="SUPFAM" id="SSF57184">
    <property type="entry name" value="Growth factor receptor domain"/>
    <property type="match status" value="1"/>
</dbReference>
<dbReference type="InterPro" id="IPR006212">
    <property type="entry name" value="Furin_repeat"/>
</dbReference>
<feature type="compositionally biased region" description="Basic and acidic residues" evidence="1">
    <location>
        <begin position="258"/>
        <end position="272"/>
    </location>
</feature>
<keyword evidence="4" id="KW-1185">Reference proteome</keyword>
<keyword evidence="2" id="KW-0812">Transmembrane</keyword>
<keyword evidence="2" id="KW-1133">Transmembrane helix</keyword>
<dbReference type="SMART" id="SM00261">
    <property type="entry name" value="FU"/>
    <property type="match status" value="1"/>
</dbReference>
<reference evidence="3" key="2">
    <citation type="submission" date="2020-11" db="EMBL/GenBank/DDBJ databases">
        <authorList>
            <person name="McCartney M.A."/>
            <person name="Auch B."/>
            <person name="Kono T."/>
            <person name="Mallez S."/>
            <person name="Becker A."/>
            <person name="Gohl D.M."/>
            <person name="Silverstein K.A.T."/>
            <person name="Koren S."/>
            <person name="Bechman K.B."/>
            <person name="Herman A."/>
            <person name="Abrahante J.E."/>
            <person name="Garbe J."/>
        </authorList>
    </citation>
    <scope>NUCLEOTIDE SEQUENCE</scope>
    <source>
        <strain evidence="3">Duluth1</strain>
        <tissue evidence="3">Whole animal</tissue>
    </source>
</reference>
<dbReference type="AlphaFoldDB" id="A0A9D4FPR4"/>